<dbReference type="EMBL" id="AAZO01001946">
    <property type="status" value="NOT_ANNOTATED_CDS"/>
    <property type="molecule type" value="Genomic_DNA"/>
</dbReference>
<sequence>MIKCFRIPELQSLLSFAGRSKIGKKQELQLRALMLLKLQSEPIAFKIKQLYNLMQNCYNSNTIQFPCGEICVSPSSTEDVNKDIEKILEKDDEGIAIVDNIDYQKSSLLYENKHFSPNKLLLDATCCSNYSDIQFKPLPFYQVLYELLKPTFLVPKDCHIQQKNSFSFYFSPEQVAEICLSTDLEQKYIIQLRFCVIDDRTNQQSDTYPAGLIVWVNDKFCYVQELSGKKKKGMYLKEISVPINITSFTKIDSLQENKIDIQWNIESNLAYVIAVFVVRTKSSQDLLESLKEKSIYDANYTKKMIKDKLLEEADNEIMTTSLRISLLCPLGKTRFQFPCRSTRCQHLQCFDAFLFLLMNEKKPVWVCPICDSSAEYETLWIDGYFLEILSSNKLSTSINEIELHDDGSWSTVVVKKEEEFDNDDCSLVKIETEEEIVDVIIDGSDSKKSNQTTKSSKKNSKVKNRKMDRNDVYSNSENSVTSVKKIDEIDLTISDSDDEPLIWYKNKQSKHSYGWYKTEKL</sequence>
<dbReference type="Proteomes" id="UP000009046">
    <property type="component" value="Unassembled WGS sequence"/>
</dbReference>
<evidence type="ECO:0000256" key="6">
    <source>
        <dbReference type="ARBA" id="ARBA00022786"/>
    </source>
</evidence>
<dbReference type="PROSITE" id="PS51044">
    <property type="entry name" value="ZF_SP_RING"/>
    <property type="match status" value="1"/>
</dbReference>
<dbReference type="GO" id="GO:0008270">
    <property type="term" value="F:zinc ion binding"/>
    <property type="evidence" value="ECO:0007669"/>
    <property type="project" value="UniProtKB-KW"/>
</dbReference>
<keyword evidence="14" id="KW-1185">Reference proteome</keyword>
<dbReference type="GeneID" id="8236632"/>
<dbReference type="Pfam" id="PF14324">
    <property type="entry name" value="PINIT"/>
    <property type="match status" value="1"/>
</dbReference>
<dbReference type="KEGG" id="phu:Phum_PHUM167310"/>
<dbReference type="EnsemblMetazoa" id="PHUM167310-RA">
    <property type="protein sequence ID" value="PHUM167310-PA"/>
    <property type="gene ID" value="PHUM167310"/>
</dbReference>
<dbReference type="GO" id="GO:0061665">
    <property type="term" value="F:SUMO ligase activity"/>
    <property type="evidence" value="ECO:0007669"/>
    <property type="project" value="TreeGrafter"/>
</dbReference>
<dbReference type="GO" id="GO:0000785">
    <property type="term" value="C:chromatin"/>
    <property type="evidence" value="ECO:0007669"/>
    <property type="project" value="TreeGrafter"/>
</dbReference>
<feature type="region of interest" description="Disordered" evidence="9">
    <location>
        <begin position="446"/>
        <end position="479"/>
    </location>
</feature>
<dbReference type="VEuPathDB" id="VectorBase:PHUM167310"/>
<feature type="domain" description="SP-RING-type" evidence="10">
    <location>
        <begin position="313"/>
        <end position="394"/>
    </location>
</feature>
<dbReference type="STRING" id="121224.E0VFT4"/>
<gene>
    <name evidence="13" type="primary">8236632</name>
    <name evidence="12" type="ORF">Phum_PHUM167310</name>
</gene>
<dbReference type="InterPro" id="IPR023321">
    <property type="entry name" value="PINIT"/>
</dbReference>
<dbReference type="Gene3D" id="1.10.720.30">
    <property type="entry name" value="SAP domain"/>
    <property type="match status" value="1"/>
</dbReference>
<dbReference type="GO" id="GO:0016925">
    <property type="term" value="P:protein sumoylation"/>
    <property type="evidence" value="ECO:0007669"/>
    <property type="project" value="UniProtKB-UniPathway"/>
</dbReference>
<accession>E0VFT4</accession>
<evidence type="ECO:0000259" key="10">
    <source>
        <dbReference type="PROSITE" id="PS51044"/>
    </source>
</evidence>
<comment type="pathway">
    <text evidence="1">Protein modification; protein sumoylation.</text>
</comment>
<protein>
    <submittedName>
        <fullName evidence="12 13">Protein inhibitor of activated STAT2, putative</fullName>
    </submittedName>
</protein>
<dbReference type="InParanoid" id="E0VFT4"/>
<evidence type="ECO:0000256" key="9">
    <source>
        <dbReference type="SAM" id="MobiDB-lite"/>
    </source>
</evidence>
<dbReference type="InterPro" id="IPR013083">
    <property type="entry name" value="Znf_RING/FYVE/PHD"/>
</dbReference>
<dbReference type="InterPro" id="IPR038654">
    <property type="entry name" value="PINIT_sf"/>
</dbReference>
<evidence type="ECO:0000256" key="8">
    <source>
        <dbReference type="PROSITE-ProRule" id="PRU00452"/>
    </source>
</evidence>
<dbReference type="GO" id="GO:0006357">
    <property type="term" value="P:regulation of transcription by RNA polymerase II"/>
    <property type="evidence" value="ECO:0007669"/>
    <property type="project" value="TreeGrafter"/>
</dbReference>
<keyword evidence="4" id="KW-0479">Metal-binding</keyword>
<keyword evidence="3" id="KW-0808">Transferase</keyword>
<dbReference type="InterPro" id="IPR004181">
    <property type="entry name" value="Znf_MIZ"/>
</dbReference>
<comment type="similarity">
    <text evidence="2">Belongs to the PIAS family.</text>
</comment>
<evidence type="ECO:0000256" key="3">
    <source>
        <dbReference type="ARBA" id="ARBA00022679"/>
    </source>
</evidence>
<dbReference type="FunFam" id="2.60.120.780:FF:000001">
    <property type="entry name" value="E3 SUMO-protein ligase PIAS2 isoform X1"/>
    <property type="match status" value="1"/>
</dbReference>
<dbReference type="RefSeq" id="XP_002424978.1">
    <property type="nucleotide sequence ID" value="XM_002424933.1"/>
</dbReference>
<dbReference type="Gene3D" id="2.60.120.780">
    <property type="entry name" value="PINIT domain"/>
    <property type="match status" value="1"/>
</dbReference>
<dbReference type="CTD" id="8236632"/>
<evidence type="ECO:0000256" key="4">
    <source>
        <dbReference type="ARBA" id="ARBA00022723"/>
    </source>
</evidence>
<dbReference type="EMBL" id="DS235124">
    <property type="protein sequence ID" value="EEB12240.1"/>
    <property type="molecule type" value="Genomic_DNA"/>
</dbReference>
<keyword evidence="6" id="KW-0833">Ubl conjugation pathway</keyword>
<reference evidence="12" key="1">
    <citation type="submission" date="2007-04" db="EMBL/GenBank/DDBJ databases">
        <title>Annotation of Pediculus humanus corporis strain USDA.</title>
        <authorList>
            <person name="Kirkness E."/>
            <person name="Hannick L."/>
            <person name="Hass B."/>
            <person name="Bruggner R."/>
            <person name="Lawson D."/>
            <person name="Bidwell S."/>
            <person name="Joardar V."/>
            <person name="Caler E."/>
            <person name="Walenz B."/>
            <person name="Inman J."/>
            <person name="Schobel S."/>
            <person name="Galinsky K."/>
            <person name="Amedeo P."/>
            <person name="Strausberg R."/>
        </authorList>
    </citation>
    <scope>NUCLEOTIDE SEQUENCE</scope>
    <source>
        <strain evidence="12">USDA</strain>
    </source>
</reference>
<evidence type="ECO:0000256" key="2">
    <source>
        <dbReference type="ARBA" id="ARBA00005383"/>
    </source>
</evidence>
<dbReference type="HOGENOM" id="CLU_020768_1_1_1"/>
<evidence type="ECO:0000256" key="1">
    <source>
        <dbReference type="ARBA" id="ARBA00004718"/>
    </source>
</evidence>
<dbReference type="OrthoDB" id="10263264at2759"/>
<keyword evidence="7" id="KW-0862">Zinc</keyword>
<dbReference type="InterPro" id="IPR036361">
    <property type="entry name" value="SAP_dom_sf"/>
</dbReference>
<keyword evidence="5 8" id="KW-0863">Zinc-finger</keyword>
<name>E0VFT4_PEDHC</name>
<evidence type="ECO:0000259" key="11">
    <source>
        <dbReference type="PROSITE" id="PS51466"/>
    </source>
</evidence>
<dbReference type="PANTHER" id="PTHR10782">
    <property type="entry name" value="ZINC FINGER MIZ DOMAIN-CONTAINING PROTEIN"/>
    <property type="match status" value="1"/>
</dbReference>
<dbReference type="PROSITE" id="PS51466">
    <property type="entry name" value="PINIT"/>
    <property type="match status" value="1"/>
</dbReference>
<dbReference type="Pfam" id="PF02891">
    <property type="entry name" value="zf-MIZ"/>
    <property type="match status" value="1"/>
</dbReference>
<dbReference type="PANTHER" id="PTHR10782:SF94">
    <property type="entry name" value="SUPPRESSOR OF VARIEGATION 2-10, ISOFORM I"/>
    <property type="match status" value="1"/>
</dbReference>
<organism>
    <name type="scientific">Pediculus humanus subsp. corporis</name>
    <name type="common">Body louse</name>
    <dbReference type="NCBI Taxonomy" id="121224"/>
    <lineage>
        <taxon>Eukaryota</taxon>
        <taxon>Metazoa</taxon>
        <taxon>Ecdysozoa</taxon>
        <taxon>Arthropoda</taxon>
        <taxon>Hexapoda</taxon>
        <taxon>Insecta</taxon>
        <taxon>Pterygota</taxon>
        <taxon>Neoptera</taxon>
        <taxon>Paraneoptera</taxon>
        <taxon>Psocodea</taxon>
        <taxon>Troctomorpha</taxon>
        <taxon>Phthiraptera</taxon>
        <taxon>Anoplura</taxon>
        <taxon>Pediculidae</taxon>
        <taxon>Pediculus</taxon>
    </lineage>
</organism>
<evidence type="ECO:0000313" key="12">
    <source>
        <dbReference type="EMBL" id="EEB12240.1"/>
    </source>
</evidence>
<dbReference type="AlphaFoldDB" id="E0VFT4"/>
<dbReference type="UniPathway" id="UPA00886"/>
<dbReference type="OMA" id="PASPMNN"/>
<dbReference type="SUPFAM" id="SSF68906">
    <property type="entry name" value="SAP domain"/>
    <property type="match status" value="1"/>
</dbReference>
<dbReference type="Gene3D" id="3.30.40.10">
    <property type="entry name" value="Zinc/RING finger domain, C3HC4 (zinc finger)"/>
    <property type="match status" value="1"/>
</dbReference>
<reference evidence="13" key="3">
    <citation type="submission" date="2020-05" db="UniProtKB">
        <authorList>
            <consortium name="EnsemblMetazoa"/>
        </authorList>
    </citation>
    <scope>IDENTIFICATION</scope>
    <source>
        <strain evidence="13">USDA</strain>
    </source>
</reference>
<evidence type="ECO:0000313" key="14">
    <source>
        <dbReference type="Proteomes" id="UP000009046"/>
    </source>
</evidence>
<feature type="domain" description="PINIT" evidence="11">
    <location>
        <begin position="113"/>
        <end position="281"/>
    </location>
</feature>
<feature type="compositionally biased region" description="Basic residues" evidence="9">
    <location>
        <begin position="455"/>
        <end position="464"/>
    </location>
</feature>
<evidence type="ECO:0000313" key="13">
    <source>
        <dbReference type="EnsemblMetazoa" id="PHUM167310-PA"/>
    </source>
</evidence>
<reference evidence="12" key="2">
    <citation type="submission" date="2007-04" db="EMBL/GenBank/DDBJ databases">
        <title>The genome of the human body louse.</title>
        <authorList>
            <consortium name="The Human Body Louse Genome Consortium"/>
            <person name="Kirkness E."/>
            <person name="Walenz B."/>
            <person name="Hass B."/>
            <person name="Bruggner R."/>
            <person name="Strausberg R."/>
        </authorList>
    </citation>
    <scope>NUCLEOTIDE SEQUENCE</scope>
    <source>
        <strain evidence="12">USDA</strain>
    </source>
</reference>
<evidence type="ECO:0000256" key="7">
    <source>
        <dbReference type="ARBA" id="ARBA00022833"/>
    </source>
</evidence>
<dbReference type="eggNOG" id="KOG2169">
    <property type="taxonomic scope" value="Eukaryota"/>
</dbReference>
<proteinExistence type="inferred from homology"/>
<evidence type="ECO:0000256" key="5">
    <source>
        <dbReference type="ARBA" id="ARBA00022771"/>
    </source>
</evidence>
<dbReference type="GO" id="GO:0003712">
    <property type="term" value="F:transcription coregulator activity"/>
    <property type="evidence" value="ECO:0007669"/>
    <property type="project" value="TreeGrafter"/>
</dbReference>